<comment type="caution">
    <text evidence="1">The sequence shown here is derived from an EMBL/GenBank/DDBJ whole genome shotgun (WGS) entry which is preliminary data.</text>
</comment>
<organism evidence="1 2">
    <name type="scientific">Pontibacter diazotrophicus</name>
    <dbReference type="NCBI Taxonomy" id="1400979"/>
    <lineage>
        <taxon>Bacteria</taxon>
        <taxon>Pseudomonadati</taxon>
        <taxon>Bacteroidota</taxon>
        <taxon>Cytophagia</taxon>
        <taxon>Cytophagales</taxon>
        <taxon>Hymenobacteraceae</taxon>
        <taxon>Pontibacter</taxon>
    </lineage>
</organism>
<name>A0A3D8LBW2_9BACT</name>
<reference evidence="2" key="1">
    <citation type="submission" date="2018-08" db="EMBL/GenBank/DDBJ databases">
        <authorList>
            <person name="Liu Z.-W."/>
            <person name="Du Z.-J."/>
        </authorList>
    </citation>
    <scope>NUCLEOTIDE SEQUENCE [LARGE SCALE GENOMIC DNA]</scope>
    <source>
        <strain evidence="2">H4X</strain>
    </source>
</reference>
<accession>A0A3D8LBW2</accession>
<dbReference type="AlphaFoldDB" id="A0A3D8LBW2"/>
<keyword evidence="2" id="KW-1185">Reference proteome</keyword>
<protein>
    <submittedName>
        <fullName evidence="1">Uncharacterized protein</fullName>
    </submittedName>
</protein>
<dbReference type="Proteomes" id="UP000256708">
    <property type="component" value="Unassembled WGS sequence"/>
</dbReference>
<evidence type="ECO:0000313" key="1">
    <source>
        <dbReference type="EMBL" id="RDV14796.1"/>
    </source>
</evidence>
<sequence>MNKLYLNIFFRNDTPEKRRNKKTAVLILLLFSLLATGCSTLQESSKYQFSEGFYRVRLNDASAKRMYVDFQEEEDSLIIYPLRPSAQGPVPDTLRGVKIDITSEREEPLAVHYTFSQPSFDVDVLTIPLKYRSGTAGFPKQLNTSVQAAIYLGLRNDYYRMGYTETPLGNYKRHFNHFGFSMGLFTGLGSAFMNESVTQGLVEYEYDGVVLVNGVAGIVGINNFTLGLAIGIDHLLDQNRELWIYQRKPWVGLAFGLNLN</sequence>
<gene>
    <name evidence="1" type="ORF">DXT99_12585</name>
</gene>
<proteinExistence type="predicted"/>
<dbReference type="EMBL" id="QRGR01000012">
    <property type="protein sequence ID" value="RDV14796.1"/>
    <property type="molecule type" value="Genomic_DNA"/>
</dbReference>
<evidence type="ECO:0000313" key="2">
    <source>
        <dbReference type="Proteomes" id="UP000256708"/>
    </source>
</evidence>